<dbReference type="PANTHER" id="PTHR11907">
    <property type="entry name" value="AMIDOPHOSPHORIBOSYLTRANSFERASE"/>
    <property type="match status" value="1"/>
</dbReference>
<dbReference type="AlphaFoldDB" id="A0AAF0FP35"/>
<dbReference type="Pfam" id="PF13522">
    <property type="entry name" value="GATase_6"/>
    <property type="match status" value="1"/>
</dbReference>
<dbReference type="InterPro" id="IPR017932">
    <property type="entry name" value="GATase_2_dom"/>
</dbReference>
<sequence length="350" mass="39602">MCGIISVIDQSKNFMTGESIKNALALMNERGSGEGAGYAVYGAYPDFKDYYALHVFYDNLVEPKKEVESLLNKWGEIEYAEEIPTYEQDRLRRVHIPWRYFFRPDKNLLAGSFSPEDDAIINLVNKVNIEIKGATLYSSGKNIGVFKAAGWPEDVANFYKIEDYEGYIWMGHNRYPTNTSGWWGGAHPFNLLDISVIHNGEITSYGTNRRYIESFGYKCTMKTDTEVVAYLSDLLGRRHGLTDEFTVNALAPPFWDEIDKMPENKHKIQKAFRMAYGSAMMNGPFAIVIAKPDGIVGFTDRIKLRPLVAAESGDCLYISSEEAAIRTMENNLDNIWMPCAGEPVIGRVKK</sequence>
<evidence type="ECO:0000259" key="4">
    <source>
        <dbReference type="PROSITE" id="PS51278"/>
    </source>
</evidence>
<evidence type="ECO:0000256" key="2">
    <source>
        <dbReference type="ARBA" id="ARBA00022962"/>
    </source>
</evidence>
<feature type="active site" description="For GATase activity" evidence="3">
    <location>
        <position position="2"/>
    </location>
</feature>
<dbReference type="GeneID" id="79949842"/>
<evidence type="ECO:0000313" key="5">
    <source>
        <dbReference type="EMBL" id="WFN37848.1"/>
    </source>
</evidence>
<proteinExistence type="predicted"/>
<name>A0AAF0FP35_9EURY</name>
<keyword evidence="2 5" id="KW-0315">Glutamine amidotransferase</keyword>
<dbReference type="CDD" id="cd01907">
    <property type="entry name" value="GlxB"/>
    <property type="match status" value="1"/>
</dbReference>
<dbReference type="PROSITE" id="PS51278">
    <property type="entry name" value="GATASE_TYPE_2"/>
    <property type="match status" value="1"/>
</dbReference>
<keyword evidence="6" id="KW-1185">Reference proteome</keyword>
<accession>A0AAF0FP35</accession>
<evidence type="ECO:0000256" key="1">
    <source>
        <dbReference type="ARBA" id="ARBA00022679"/>
    </source>
</evidence>
<dbReference type="SUPFAM" id="SSF56235">
    <property type="entry name" value="N-terminal nucleophile aminohydrolases (Ntn hydrolases)"/>
    <property type="match status" value="1"/>
</dbReference>
<evidence type="ECO:0000256" key="3">
    <source>
        <dbReference type="PIRSR" id="PIRSR018774-1"/>
    </source>
</evidence>
<dbReference type="GO" id="GO:0016740">
    <property type="term" value="F:transferase activity"/>
    <property type="evidence" value="ECO:0007669"/>
    <property type="project" value="UniProtKB-KW"/>
</dbReference>
<dbReference type="InterPro" id="IPR029055">
    <property type="entry name" value="Ntn_hydrolases_N"/>
</dbReference>
<evidence type="ECO:0000313" key="6">
    <source>
        <dbReference type="Proteomes" id="UP001218895"/>
    </source>
</evidence>
<dbReference type="InterPro" id="IPR012375">
    <property type="entry name" value="Glu_synth_lsu_1"/>
</dbReference>
<dbReference type="RefSeq" id="WP_278100689.1">
    <property type="nucleotide sequence ID" value="NZ_CP091092.1"/>
</dbReference>
<organism evidence="5 6">
    <name type="scientific">Methanomicrobium antiquum</name>
    <dbReference type="NCBI Taxonomy" id="487686"/>
    <lineage>
        <taxon>Archaea</taxon>
        <taxon>Methanobacteriati</taxon>
        <taxon>Methanobacteriota</taxon>
        <taxon>Stenosarchaea group</taxon>
        <taxon>Methanomicrobia</taxon>
        <taxon>Methanomicrobiales</taxon>
        <taxon>Methanomicrobiaceae</taxon>
        <taxon>Methanomicrobium</taxon>
    </lineage>
</organism>
<protein>
    <submittedName>
        <fullName evidence="5">Glutamine amidotransferase family protein</fullName>
    </submittedName>
</protein>
<gene>
    <name evidence="5" type="ORF">L1994_05550</name>
</gene>
<dbReference type="Proteomes" id="UP001218895">
    <property type="component" value="Chromosome"/>
</dbReference>
<reference evidence="5" key="1">
    <citation type="submission" date="2022-01" db="EMBL/GenBank/DDBJ databases">
        <title>Complete genome of Methanomicrobium antiquum DSM 21220.</title>
        <authorList>
            <person name="Chen S.-C."/>
            <person name="You Y.-T."/>
            <person name="Zhou Y.-Z."/>
            <person name="Lai M.-C."/>
        </authorList>
    </citation>
    <scope>NUCLEOTIDE SEQUENCE</scope>
    <source>
        <strain evidence="5">DSM 21220</strain>
    </source>
</reference>
<dbReference type="PIRSF" id="PIRSF018774">
    <property type="entry name" value="GOGAT_lg_dom1"/>
    <property type="match status" value="1"/>
</dbReference>
<dbReference type="KEGG" id="manq:L1994_05550"/>
<feature type="domain" description="Glutamine amidotransferase type-2" evidence="4">
    <location>
        <begin position="2"/>
        <end position="350"/>
    </location>
</feature>
<keyword evidence="1" id="KW-0808">Transferase</keyword>
<dbReference type="EMBL" id="CP091092">
    <property type="protein sequence ID" value="WFN37848.1"/>
    <property type="molecule type" value="Genomic_DNA"/>
</dbReference>
<dbReference type="Gene3D" id="3.60.20.10">
    <property type="entry name" value="Glutamine Phosphoribosylpyrophosphate, subunit 1, domain 1"/>
    <property type="match status" value="1"/>
</dbReference>